<gene>
    <name evidence="2" type="ORF">ONB1V03_LOCUS16674</name>
</gene>
<evidence type="ECO:0000313" key="3">
    <source>
        <dbReference type="Proteomes" id="UP000728032"/>
    </source>
</evidence>
<sequence>MWWFRWHARRFFRSVMNPMDPAVALKWTARLRVLYIFIAFNAVIVSYKYYTKTTDHLKEKGLFVEDKTPSHARARLMQLQDIHIIRTGVGRPTEEYTINVEEYRKDFERQQEEKRQQYLVQKKAMSEKSEELKD</sequence>
<dbReference type="OrthoDB" id="10510240at2759"/>
<keyword evidence="1" id="KW-0812">Transmembrane</keyword>
<name>A0A7R9MH17_9ACAR</name>
<keyword evidence="1" id="KW-0472">Membrane</keyword>
<dbReference type="EMBL" id="CAJPVJ010019276">
    <property type="protein sequence ID" value="CAG2177242.1"/>
    <property type="molecule type" value="Genomic_DNA"/>
</dbReference>
<dbReference type="AlphaFoldDB" id="A0A7R9MH17"/>
<keyword evidence="1" id="KW-1133">Transmembrane helix</keyword>
<dbReference type="EMBL" id="OC934101">
    <property type="protein sequence ID" value="CAD7660104.1"/>
    <property type="molecule type" value="Genomic_DNA"/>
</dbReference>
<protein>
    <submittedName>
        <fullName evidence="2">Uncharacterized protein</fullName>
    </submittedName>
</protein>
<evidence type="ECO:0000256" key="1">
    <source>
        <dbReference type="SAM" id="Phobius"/>
    </source>
</evidence>
<evidence type="ECO:0000313" key="2">
    <source>
        <dbReference type="EMBL" id="CAD7660104.1"/>
    </source>
</evidence>
<proteinExistence type="predicted"/>
<reference evidence="2" key="1">
    <citation type="submission" date="2020-11" db="EMBL/GenBank/DDBJ databases">
        <authorList>
            <person name="Tran Van P."/>
        </authorList>
    </citation>
    <scope>NUCLEOTIDE SEQUENCE</scope>
</reference>
<feature type="transmembrane region" description="Helical" evidence="1">
    <location>
        <begin position="33"/>
        <end position="50"/>
    </location>
</feature>
<dbReference type="Proteomes" id="UP000728032">
    <property type="component" value="Unassembled WGS sequence"/>
</dbReference>
<organism evidence="2">
    <name type="scientific">Oppiella nova</name>
    <dbReference type="NCBI Taxonomy" id="334625"/>
    <lineage>
        <taxon>Eukaryota</taxon>
        <taxon>Metazoa</taxon>
        <taxon>Ecdysozoa</taxon>
        <taxon>Arthropoda</taxon>
        <taxon>Chelicerata</taxon>
        <taxon>Arachnida</taxon>
        <taxon>Acari</taxon>
        <taxon>Acariformes</taxon>
        <taxon>Sarcoptiformes</taxon>
        <taxon>Oribatida</taxon>
        <taxon>Brachypylina</taxon>
        <taxon>Oppioidea</taxon>
        <taxon>Oppiidae</taxon>
        <taxon>Oppiella</taxon>
    </lineage>
</organism>
<keyword evidence="3" id="KW-1185">Reference proteome</keyword>
<accession>A0A7R9MH17</accession>